<dbReference type="SUPFAM" id="SSF53383">
    <property type="entry name" value="PLP-dependent transferases"/>
    <property type="match status" value="1"/>
</dbReference>
<dbReference type="EMBL" id="CM018043">
    <property type="protein sequence ID" value="KAA8531513.1"/>
    <property type="molecule type" value="Genomic_DNA"/>
</dbReference>
<feature type="domain" description="Aminotransferase class V" evidence="4">
    <location>
        <begin position="119"/>
        <end position="210"/>
    </location>
</feature>
<proteinExistence type="inferred from homology"/>
<dbReference type="Pfam" id="PF00266">
    <property type="entry name" value="Aminotran_5"/>
    <property type="match status" value="1"/>
</dbReference>
<dbReference type="GO" id="GO:0031071">
    <property type="term" value="F:cysteine desulfurase activity"/>
    <property type="evidence" value="ECO:0007669"/>
    <property type="project" value="TreeGrafter"/>
</dbReference>
<name>A0A5J5AKD3_9ASTE</name>
<sequence length="211" mass="22948">MWSITVVASVVGGRVVASVVSGGIGDGDGSGNGCDGFLSFSGSYAIFEPTTTLQSRQAQPQQIQQQTEFYQMDFPTRTSHLQAFYTVVPTAVPQSAAEPYEDTFGISMKGVRISGRPLYLGMQATSPVDPRVLDVMLPYYLYRFCNPHSRTHLCVWESDQAVETARAQVAALINASPKEIVFTSGATDSNNISVNGVMHFYKDMKLLVVTT</sequence>
<feature type="signal peptide" evidence="3">
    <location>
        <begin position="1"/>
        <end position="17"/>
    </location>
</feature>
<dbReference type="InterPro" id="IPR015424">
    <property type="entry name" value="PyrdxlP-dep_Trfase"/>
</dbReference>
<dbReference type="Gene3D" id="3.90.1150.10">
    <property type="entry name" value="Aspartate Aminotransferase, domain 1"/>
    <property type="match status" value="1"/>
</dbReference>
<dbReference type="GO" id="GO:0005829">
    <property type="term" value="C:cytosol"/>
    <property type="evidence" value="ECO:0007669"/>
    <property type="project" value="TreeGrafter"/>
</dbReference>
<reference evidence="5 6" key="1">
    <citation type="submission" date="2019-09" db="EMBL/GenBank/DDBJ databases">
        <title>A chromosome-level genome assembly of the Chinese tupelo Nyssa sinensis.</title>
        <authorList>
            <person name="Yang X."/>
            <person name="Kang M."/>
            <person name="Yang Y."/>
            <person name="Xiong H."/>
            <person name="Wang M."/>
            <person name="Zhang Z."/>
            <person name="Wang Z."/>
            <person name="Wu H."/>
            <person name="Ma T."/>
            <person name="Liu J."/>
            <person name="Xi Z."/>
        </authorList>
    </citation>
    <scope>NUCLEOTIDE SEQUENCE [LARGE SCALE GENOMIC DNA]</scope>
    <source>
        <strain evidence="5">J267</strain>
        <tissue evidence="5">Leaf</tissue>
    </source>
</reference>
<dbReference type="InterPro" id="IPR015421">
    <property type="entry name" value="PyrdxlP-dep_Trfase_major"/>
</dbReference>
<comment type="similarity">
    <text evidence="2">Belongs to the class-V pyridoxal-phosphate-dependent aminotransferase family. NifS/IscS subfamily.</text>
</comment>
<dbReference type="AlphaFoldDB" id="A0A5J5AKD3"/>
<keyword evidence="6" id="KW-1185">Reference proteome</keyword>
<organism evidence="5 6">
    <name type="scientific">Nyssa sinensis</name>
    <dbReference type="NCBI Taxonomy" id="561372"/>
    <lineage>
        <taxon>Eukaryota</taxon>
        <taxon>Viridiplantae</taxon>
        <taxon>Streptophyta</taxon>
        <taxon>Embryophyta</taxon>
        <taxon>Tracheophyta</taxon>
        <taxon>Spermatophyta</taxon>
        <taxon>Magnoliopsida</taxon>
        <taxon>eudicotyledons</taxon>
        <taxon>Gunneridae</taxon>
        <taxon>Pentapetalae</taxon>
        <taxon>asterids</taxon>
        <taxon>Cornales</taxon>
        <taxon>Nyssaceae</taxon>
        <taxon>Nyssa</taxon>
    </lineage>
</organism>
<evidence type="ECO:0000259" key="4">
    <source>
        <dbReference type="Pfam" id="PF00266"/>
    </source>
</evidence>
<dbReference type="GO" id="GO:0016226">
    <property type="term" value="P:iron-sulfur cluster assembly"/>
    <property type="evidence" value="ECO:0007669"/>
    <property type="project" value="TreeGrafter"/>
</dbReference>
<evidence type="ECO:0000313" key="5">
    <source>
        <dbReference type="EMBL" id="KAA8531513.1"/>
    </source>
</evidence>
<protein>
    <recommendedName>
        <fullName evidence="4">Aminotransferase class V domain-containing protein</fullName>
    </recommendedName>
</protein>
<dbReference type="InterPro" id="IPR015422">
    <property type="entry name" value="PyrdxlP-dep_Trfase_small"/>
</dbReference>
<evidence type="ECO:0000256" key="1">
    <source>
        <dbReference type="ARBA" id="ARBA00001933"/>
    </source>
</evidence>
<evidence type="ECO:0000256" key="2">
    <source>
        <dbReference type="ARBA" id="ARBA00006490"/>
    </source>
</evidence>
<dbReference type="InterPro" id="IPR000192">
    <property type="entry name" value="Aminotrans_V_dom"/>
</dbReference>
<dbReference type="Proteomes" id="UP000325577">
    <property type="component" value="Linkage Group LG2"/>
</dbReference>
<dbReference type="GO" id="GO:0005739">
    <property type="term" value="C:mitochondrion"/>
    <property type="evidence" value="ECO:0007669"/>
    <property type="project" value="TreeGrafter"/>
</dbReference>
<feature type="chain" id="PRO_5023890378" description="Aminotransferase class V domain-containing protein" evidence="3">
    <location>
        <begin position="18"/>
        <end position="211"/>
    </location>
</feature>
<evidence type="ECO:0000313" key="6">
    <source>
        <dbReference type="Proteomes" id="UP000325577"/>
    </source>
</evidence>
<dbReference type="PANTHER" id="PTHR11601:SF34">
    <property type="entry name" value="CYSTEINE DESULFURASE"/>
    <property type="match status" value="1"/>
</dbReference>
<dbReference type="Gene3D" id="3.40.640.10">
    <property type="entry name" value="Type I PLP-dependent aspartate aminotransferase-like (Major domain)"/>
    <property type="match status" value="1"/>
</dbReference>
<accession>A0A5J5AKD3</accession>
<gene>
    <name evidence="5" type="ORF">F0562_006134</name>
</gene>
<dbReference type="PANTHER" id="PTHR11601">
    <property type="entry name" value="CYSTEINE DESULFURYLASE FAMILY MEMBER"/>
    <property type="match status" value="1"/>
</dbReference>
<evidence type="ECO:0000256" key="3">
    <source>
        <dbReference type="SAM" id="SignalP"/>
    </source>
</evidence>
<dbReference type="OrthoDB" id="10250117at2759"/>
<keyword evidence="3" id="KW-0732">Signal</keyword>
<comment type="cofactor">
    <cofactor evidence="1">
        <name>pyridoxal 5'-phosphate</name>
        <dbReference type="ChEBI" id="CHEBI:597326"/>
    </cofactor>
</comment>